<evidence type="ECO:0000256" key="1">
    <source>
        <dbReference type="SAM" id="MobiDB-lite"/>
    </source>
</evidence>
<evidence type="ECO:0000313" key="3">
    <source>
        <dbReference type="Proteomes" id="UP000184255"/>
    </source>
</evidence>
<dbReference type="EMBL" id="FCQH01000007">
    <property type="protein sequence ID" value="CVK95346.1"/>
    <property type="molecule type" value="Genomic_DNA"/>
</dbReference>
<reference evidence="3" key="1">
    <citation type="journal article" date="2016" name="Genome Biol. Evol.">
        <title>Comparative 'omics' of the Fusarium fujikuroi species complex highlights differences in genetic potential and metabolite synthesis.</title>
        <authorList>
            <person name="Niehaus E.-M."/>
            <person name="Muensterkoetter M."/>
            <person name="Proctor R.H."/>
            <person name="Brown D.W."/>
            <person name="Sharon A."/>
            <person name="Idan Y."/>
            <person name="Oren-Young L."/>
            <person name="Sieber C.M."/>
            <person name="Novak O."/>
            <person name="Pencik A."/>
            <person name="Tarkowska D."/>
            <person name="Hromadova K."/>
            <person name="Freeman S."/>
            <person name="Maymon M."/>
            <person name="Elazar M."/>
            <person name="Youssef S.A."/>
            <person name="El-Shabrawy E.S.M."/>
            <person name="Shalaby A.B.A."/>
            <person name="Houterman P."/>
            <person name="Brock N.L."/>
            <person name="Burkhardt I."/>
            <person name="Tsavkelova E.A."/>
            <person name="Dickschat J.S."/>
            <person name="Galuszka P."/>
            <person name="Gueldener U."/>
            <person name="Tudzynski B."/>
        </authorList>
    </citation>
    <scope>NUCLEOTIDE SEQUENCE [LARGE SCALE GENOMIC DNA]</scope>
    <source>
        <strain evidence="3">MRC7560</strain>
    </source>
</reference>
<dbReference type="VEuPathDB" id="FungiDB:FMAN_13459"/>
<dbReference type="AlphaFoldDB" id="A0A1L7TKM5"/>
<evidence type="ECO:0000313" key="2">
    <source>
        <dbReference type="EMBL" id="CVK95346.1"/>
    </source>
</evidence>
<gene>
    <name evidence="2" type="ORF">FMAN_13459</name>
</gene>
<dbReference type="GeneID" id="65092708"/>
<comment type="caution">
    <text evidence="2">The sequence shown here is derived from an EMBL/GenBank/DDBJ whole genome shotgun (WGS) entry which is preliminary data.</text>
</comment>
<keyword evidence="3" id="KW-1185">Reference proteome</keyword>
<proteinExistence type="predicted"/>
<dbReference type="Proteomes" id="UP000184255">
    <property type="component" value="Unassembled WGS sequence"/>
</dbReference>
<name>A0A1L7TKM5_FUSMA</name>
<protein>
    <submittedName>
        <fullName evidence="2">Uncharacterized protein</fullName>
    </submittedName>
</protein>
<organism evidence="2 3">
    <name type="scientific">Fusarium mangiferae</name>
    <name type="common">Mango malformation disease fungus</name>
    <dbReference type="NCBI Taxonomy" id="192010"/>
    <lineage>
        <taxon>Eukaryota</taxon>
        <taxon>Fungi</taxon>
        <taxon>Dikarya</taxon>
        <taxon>Ascomycota</taxon>
        <taxon>Pezizomycotina</taxon>
        <taxon>Sordariomycetes</taxon>
        <taxon>Hypocreomycetidae</taxon>
        <taxon>Hypocreales</taxon>
        <taxon>Nectriaceae</taxon>
        <taxon>Fusarium</taxon>
        <taxon>Fusarium fujikuroi species complex</taxon>
    </lineage>
</organism>
<accession>A0A1L7TKM5</accession>
<dbReference type="RefSeq" id="XP_041683344.1">
    <property type="nucleotide sequence ID" value="XM_041832929.1"/>
</dbReference>
<feature type="region of interest" description="Disordered" evidence="1">
    <location>
        <begin position="22"/>
        <end position="57"/>
    </location>
</feature>
<sequence>MDDFPSCASELLKQKLFGKQIQDPSLAMDTPSPTPAKTARSKSYAAALKGPRPPPGPTLLTVGALCRLNVENIEEEMRAASSWTSEKPAHRIKEWVFRIRTMQNGAELIHPENLPRSK</sequence>